<dbReference type="SUPFAM" id="SSF53187">
    <property type="entry name" value="Zn-dependent exopeptidases"/>
    <property type="match status" value="1"/>
</dbReference>
<keyword evidence="2" id="KW-0479">Metal-binding</keyword>
<dbReference type="EMBL" id="LAZR01058084">
    <property type="protein sequence ID" value="KKK70664.1"/>
    <property type="molecule type" value="Genomic_DNA"/>
</dbReference>
<dbReference type="Gene3D" id="3.40.630.10">
    <property type="entry name" value="Zn peptidases"/>
    <property type="match status" value="1"/>
</dbReference>
<dbReference type="GO" id="GO:0008233">
    <property type="term" value="F:peptidase activity"/>
    <property type="evidence" value="ECO:0007669"/>
    <property type="project" value="UniProtKB-KW"/>
</dbReference>
<dbReference type="InterPro" id="IPR051458">
    <property type="entry name" value="Cyt/Met_Dipeptidase"/>
</dbReference>
<name>A0A0F8ZW63_9ZZZZ</name>
<protein>
    <recommendedName>
        <fullName evidence="5">Peptidase M20 dimerisation domain-containing protein</fullName>
    </recommendedName>
</protein>
<evidence type="ECO:0000256" key="3">
    <source>
        <dbReference type="ARBA" id="ARBA00022801"/>
    </source>
</evidence>
<keyword evidence="3" id="KW-0378">Hydrolase</keyword>
<evidence type="ECO:0008006" key="5">
    <source>
        <dbReference type="Google" id="ProtNLM"/>
    </source>
</evidence>
<dbReference type="GO" id="GO:0006508">
    <property type="term" value="P:proteolysis"/>
    <property type="evidence" value="ECO:0007669"/>
    <property type="project" value="UniProtKB-KW"/>
</dbReference>
<accession>A0A0F8ZW63</accession>
<dbReference type="GO" id="GO:0009014">
    <property type="term" value="F:succinyl-diaminopimelate desuccinylase activity"/>
    <property type="evidence" value="ECO:0007669"/>
    <property type="project" value="TreeGrafter"/>
</dbReference>
<dbReference type="Pfam" id="PF01546">
    <property type="entry name" value="Peptidase_M20"/>
    <property type="match status" value="1"/>
</dbReference>
<dbReference type="PANTHER" id="PTHR43270:SF8">
    <property type="entry name" value="DI- AND TRIPEPTIDASE DUG2-RELATED"/>
    <property type="match status" value="1"/>
</dbReference>
<evidence type="ECO:0000313" key="4">
    <source>
        <dbReference type="EMBL" id="KKK70664.1"/>
    </source>
</evidence>
<dbReference type="GO" id="GO:0046872">
    <property type="term" value="F:metal ion binding"/>
    <property type="evidence" value="ECO:0007669"/>
    <property type="project" value="UniProtKB-KW"/>
</dbReference>
<feature type="non-terminal residue" evidence="4">
    <location>
        <position position="272"/>
    </location>
</feature>
<comment type="caution">
    <text evidence="4">The sequence shown here is derived from an EMBL/GenBank/DDBJ whole genome shotgun (WGS) entry which is preliminary data.</text>
</comment>
<dbReference type="GO" id="GO:0005829">
    <property type="term" value="C:cytosol"/>
    <property type="evidence" value="ECO:0007669"/>
    <property type="project" value="TreeGrafter"/>
</dbReference>
<organism evidence="4">
    <name type="scientific">marine sediment metagenome</name>
    <dbReference type="NCBI Taxonomy" id="412755"/>
    <lineage>
        <taxon>unclassified sequences</taxon>
        <taxon>metagenomes</taxon>
        <taxon>ecological metagenomes</taxon>
    </lineage>
</organism>
<evidence type="ECO:0000256" key="1">
    <source>
        <dbReference type="ARBA" id="ARBA00022670"/>
    </source>
</evidence>
<evidence type="ECO:0000256" key="2">
    <source>
        <dbReference type="ARBA" id="ARBA00022723"/>
    </source>
</evidence>
<keyword evidence="1" id="KW-0645">Protease</keyword>
<sequence length="272" mass="29938">MQDIFRHVDDQLNECIAGLTELCKLPSVSAQNSAIDETAEHVSALLRGLGFEARVLPKPGGYPVVYAEQPGRSSRTLLFYDHYDVQPPEPLELWSSPPFQPTLRDGKLYGRGVSDNKGNIAARLAALRAWKEVRGELPCAVKFCIEGDEEIGSPHMEEFVEQHRELLAADACVWEGGGVTWEGIPQLTLGVKGLLYVELESNTVNRDAHSSYGTVLPNAAWRLAWALASIKGSDERVLIEGFYDTVRPATPEERAAVEAMPSEEAETLKSYG</sequence>
<dbReference type="GO" id="GO:0009089">
    <property type="term" value="P:lysine biosynthetic process via diaminopimelate"/>
    <property type="evidence" value="ECO:0007669"/>
    <property type="project" value="TreeGrafter"/>
</dbReference>
<dbReference type="AlphaFoldDB" id="A0A0F8ZW63"/>
<proteinExistence type="predicted"/>
<reference evidence="4" key="1">
    <citation type="journal article" date="2015" name="Nature">
        <title>Complex archaea that bridge the gap between prokaryotes and eukaryotes.</title>
        <authorList>
            <person name="Spang A."/>
            <person name="Saw J.H."/>
            <person name="Jorgensen S.L."/>
            <person name="Zaremba-Niedzwiedzka K."/>
            <person name="Martijn J."/>
            <person name="Lind A.E."/>
            <person name="van Eijk R."/>
            <person name="Schleper C."/>
            <person name="Guy L."/>
            <person name="Ettema T.J."/>
        </authorList>
    </citation>
    <scope>NUCLEOTIDE SEQUENCE</scope>
</reference>
<dbReference type="InterPro" id="IPR002933">
    <property type="entry name" value="Peptidase_M20"/>
</dbReference>
<gene>
    <name evidence="4" type="ORF">LCGC14_2921700</name>
</gene>
<dbReference type="PANTHER" id="PTHR43270">
    <property type="entry name" value="BETA-ALA-HIS DIPEPTIDASE"/>
    <property type="match status" value="1"/>
</dbReference>